<dbReference type="InterPro" id="IPR015421">
    <property type="entry name" value="PyrdxlP-dep_Trfase_major"/>
</dbReference>
<keyword evidence="2" id="KW-0808">Transferase</keyword>
<gene>
    <name evidence="2" type="ORF">SG34_003040</name>
</gene>
<dbReference type="SUPFAM" id="SSF53383">
    <property type="entry name" value="PLP-dependent transferases"/>
    <property type="match status" value="1"/>
</dbReference>
<organism evidence="2 3">
    <name type="scientific">Thalassomonas viridans</name>
    <dbReference type="NCBI Taxonomy" id="137584"/>
    <lineage>
        <taxon>Bacteria</taxon>
        <taxon>Pseudomonadati</taxon>
        <taxon>Pseudomonadota</taxon>
        <taxon>Gammaproteobacteria</taxon>
        <taxon>Alteromonadales</taxon>
        <taxon>Colwelliaceae</taxon>
        <taxon>Thalassomonas</taxon>
    </lineage>
</organism>
<protein>
    <submittedName>
        <fullName evidence="2">Aminotransferase class I/II-fold pyridoxal phosphate-dependent enzyme</fullName>
    </submittedName>
</protein>
<name>A0AAE9Z345_9GAMM</name>
<dbReference type="InterPro" id="IPR015424">
    <property type="entry name" value="PyrdxlP-dep_Trfase"/>
</dbReference>
<dbReference type="CDD" id="cd00609">
    <property type="entry name" value="AAT_like"/>
    <property type="match status" value="1"/>
</dbReference>
<evidence type="ECO:0000313" key="3">
    <source>
        <dbReference type="Proteomes" id="UP000032352"/>
    </source>
</evidence>
<dbReference type="InterPro" id="IPR015422">
    <property type="entry name" value="PyrdxlP-dep_Trfase_small"/>
</dbReference>
<dbReference type="InterPro" id="IPR004839">
    <property type="entry name" value="Aminotransferase_I/II_large"/>
</dbReference>
<dbReference type="AlphaFoldDB" id="A0AAE9Z345"/>
<dbReference type="PANTHER" id="PTHR43510">
    <property type="entry name" value="AMINOTRANSFERASE FUNCTION, HYPOTHETICAL (EUROFUNG)"/>
    <property type="match status" value="1"/>
</dbReference>
<proteinExistence type="predicted"/>
<dbReference type="KEGG" id="tvd:SG34_003040"/>
<dbReference type="EMBL" id="CP059733">
    <property type="protein sequence ID" value="WDE05921.1"/>
    <property type="molecule type" value="Genomic_DNA"/>
</dbReference>
<reference evidence="2 3" key="1">
    <citation type="journal article" date="2015" name="Genome Announc.">
        <title>Draft Genome Sequences of Marine Isolates of Thalassomonas viridans and Thalassomonas actiniarum.</title>
        <authorList>
            <person name="Olonade I."/>
            <person name="van Zyl L.J."/>
            <person name="Trindade M."/>
        </authorList>
    </citation>
    <scope>NUCLEOTIDE SEQUENCE [LARGE SCALE GENOMIC DNA]</scope>
    <source>
        <strain evidence="2 3">XOM25</strain>
    </source>
</reference>
<sequence>MALNMKVPALPTHIAYSQGLNTEINYNLSNSCARTMTVAQLCRLADSSLAGSSLMDGSLAELPLSYASLSGAVALRQEIVRFHNELNRKAYGFDEANVLTFCGAQEALAAIYTSLLEPGDEIVVFTPNYPSLVTMAEEMGVKVKTISLQECDNWRMEPGQLAAQVNDKTKLIVINSPHNPSGAIIDSDTAKQVLTLAQKHNCYLLSDDVSQASNYHGLSLAHDYLSYEKSLVVGVMSKSFGLAGVRIGWVLSPDKNLLAGLLAVKAYGSICTSVLDERLAIMALQHRDKILAQNNRIISDNIKHFQHFVDRNAGLFAWQPPRAGIMVLVKSSLKAPIKLWGPELARKHKVLVLPAFLFGLEGEYFRLGLGQQDFLQGISALQAFVDNYR</sequence>
<dbReference type="RefSeq" id="WP_152647146.1">
    <property type="nucleotide sequence ID" value="NZ_CP059733.1"/>
</dbReference>
<accession>A0AAE9Z345</accession>
<dbReference type="PANTHER" id="PTHR43510:SF1">
    <property type="entry name" value="AMINOTRANSFERASE FUNCTION, HYPOTHETICAL (EUROFUNG)"/>
    <property type="match status" value="1"/>
</dbReference>
<dbReference type="Proteomes" id="UP000032352">
    <property type="component" value="Chromosome"/>
</dbReference>
<keyword evidence="2" id="KW-0032">Aminotransferase</keyword>
<evidence type="ECO:0000259" key="1">
    <source>
        <dbReference type="Pfam" id="PF00155"/>
    </source>
</evidence>
<keyword evidence="3" id="KW-1185">Reference proteome</keyword>
<dbReference type="GO" id="GO:0030170">
    <property type="term" value="F:pyridoxal phosphate binding"/>
    <property type="evidence" value="ECO:0007669"/>
    <property type="project" value="InterPro"/>
</dbReference>
<reference evidence="2 3" key="2">
    <citation type="journal article" date="2022" name="Mar. Drugs">
        <title>Bioassay-Guided Fractionation Leads to the Detection of Cholic Acid Generated by the Rare Thalassomonas sp.</title>
        <authorList>
            <person name="Pheiffer F."/>
            <person name="Schneider Y.K."/>
            <person name="Hansen E.H."/>
            <person name="Andersen J.H."/>
            <person name="Isaksson J."/>
            <person name="Busche T."/>
            <person name="R C."/>
            <person name="Kalinowski J."/>
            <person name="Zyl L.V."/>
            <person name="Trindade M."/>
        </authorList>
    </citation>
    <scope>NUCLEOTIDE SEQUENCE [LARGE SCALE GENOMIC DNA]</scope>
    <source>
        <strain evidence="2 3">XOM25</strain>
    </source>
</reference>
<feature type="domain" description="Aminotransferase class I/classII large" evidence="1">
    <location>
        <begin position="66"/>
        <end position="369"/>
    </location>
</feature>
<dbReference type="GO" id="GO:0008483">
    <property type="term" value="F:transaminase activity"/>
    <property type="evidence" value="ECO:0007669"/>
    <property type="project" value="UniProtKB-KW"/>
</dbReference>
<dbReference type="Gene3D" id="3.40.640.10">
    <property type="entry name" value="Type I PLP-dependent aspartate aminotransferase-like (Major domain)"/>
    <property type="match status" value="1"/>
</dbReference>
<dbReference type="Pfam" id="PF00155">
    <property type="entry name" value="Aminotran_1_2"/>
    <property type="match status" value="1"/>
</dbReference>
<dbReference type="Gene3D" id="3.90.1150.10">
    <property type="entry name" value="Aspartate Aminotransferase, domain 1"/>
    <property type="match status" value="1"/>
</dbReference>
<evidence type="ECO:0000313" key="2">
    <source>
        <dbReference type="EMBL" id="WDE05921.1"/>
    </source>
</evidence>